<feature type="repeat" description="WD" evidence="3">
    <location>
        <begin position="1121"/>
        <end position="1162"/>
    </location>
</feature>
<dbReference type="Gene3D" id="2.130.10.10">
    <property type="entry name" value="YVTN repeat-like/Quinoprotein amine dehydrogenase"/>
    <property type="match status" value="7"/>
</dbReference>
<protein>
    <submittedName>
        <fullName evidence="6">WD40 repeat-like protein</fullName>
    </submittedName>
</protein>
<feature type="repeat" description="WD" evidence="3">
    <location>
        <begin position="906"/>
        <end position="942"/>
    </location>
</feature>
<name>A0AAW0C9L0_9AGAR</name>
<evidence type="ECO:0000256" key="1">
    <source>
        <dbReference type="ARBA" id="ARBA00022574"/>
    </source>
</evidence>
<dbReference type="GO" id="GO:1990234">
    <property type="term" value="C:transferase complex"/>
    <property type="evidence" value="ECO:0007669"/>
    <property type="project" value="UniProtKB-ARBA"/>
</dbReference>
<feature type="repeat" description="WD" evidence="3">
    <location>
        <begin position="992"/>
        <end position="1033"/>
    </location>
</feature>
<dbReference type="InterPro" id="IPR015943">
    <property type="entry name" value="WD40/YVTN_repeat-like_dom_sf"/>
</dbReference>
<feature type="repeat" description="WD" evidence="3">
    <location>
        <begin position="1256"/>
        <end position="1297"/>
    </location>
</feature>
<dbReference type="PROSITE" id="PS00678">
    <property type="entry name" value="WD_REPEATS_1"/>
    <property type="match status" value="10"/>
</dbReference>
<feature type="repeat" description="WD" evidence="3">
    <location>
        <begin position="1035"/>
        <end position="1076"/>
    </location>
</feature>
<gene>
    <name evidence="6" type="ORF">R3P38DRAFT_2698677</name>
</gene>
<keyword evidence="1 3" id="KW-0853">WD repeat</keyword>
<accession>A0AAW0C9L0</accession>
<organism evidence="6 7">
    <name type="scientific">Favolaschia claudopus</name>
    <dbReference type="NCBI Taxonomy" id="2862362"/>
    <lineage>
        <taxon>Eukaryota</taxon>
        <taxon>Fungi</taxon>
        <taxon>Dikarya</taxon>
        <taxon>Basidiomycota</taxon>
        <taxon>Agaricomycotina</taxon>
        <taxon>Agaricomycetes</taxon>
        <taxon>Agaricomycetidae</taxon>
        <taxon>Agaricales</taxon>
        <taxon>Marasmiineae</taxon>
        <taxon>Mycenaceae</taxon>
        <taxon>Favolaschia</taxon>
    </lineage>
</organism>
<evidence type="ECO:0000259" key="5">
    <source>
        <dbReference type="PROSITE" id="PS50837"/>
    </source>
</evidence>
<dbReference type="PRINTS" id="PR00320">
    <property type="entry name" value="GPROTEINBRPT"/>
</dbReference>
<feature type="domain" description="C2" evidence="4">
    <location>
        <begin position="1"/>
        <end position="104"/>
    </location>
</feature>
<feature type="repeat" description="WD" evidence="3">
    <location>
        <begin position="1471"/>
        <end position="1501"/>
    </location>
</feature>
<evidence type="ECO:0000313" key="7">
    <source>
        <dbReference type="Proteomes" id="UP001362999"/>
    </source>
</evidence>
<dbReference type="Pfam" id="PF24883">
    <property type="entry name" value="NPHP3_N"/>
    <property type="match status" value="1"/>
</dbReference>
<feature type="repeat" description="WD" evidence="3">
    <location>
        <begin position="1213"/>
        <end position="1254"/>
    </location>
</feature>
<dbReference type="Proteomes" id="UP001362999">
    <property type="component" value="Unassembled WGS sequence"/>
</dbReference>
<comment type="caution">
    <text evidence="6">The sequence shown here is derived from an EMBL/GenBank/DDBJ whole genome shotgun (WGS) entry which is preliminary data.</text>
</comment>
<dbReference type="GO" id="GO:0005634">
    <property type="term" value="C:nucleus"/>
    <property type="evidence" value="ECO:0007669"/>
    <property type="project" value="TreeGrafter"/>
</dbReference>
<dbReference type="EMBL" id="JAWWNJ010000020">
    <property type="protein sequence ID" value="KAK7034967.1"/>
    <property type="molecule type" value="Genomic_DNA"/>
</dbReference>
<feature type="repeat" description="WD" evidence="3">
    <location>
        <begin position="1164"/>
        <end position="1196"/>
    </location>
</feature>
<dbReference type="InterPro" id="IPR056884">
    <property type="entry name" value="NPHP3-like_N"/>
</dbReference>
<dbReference type="CDD" id="cd02019">
    <property type="entry name" value="NK"/>
    <property type="match status" value="1"/>
</dbReference>
<dbReference type="Gene3D" id="3.40.50.300">
    <property type="entry name" value="P-loop containing nucleotide triphosphate hydrolases"/>
    <property type="match status" value="1"/>
</dbReference>
<dbReference type="SUPFAM" id="SSF52540">
    <property type="entry name" value="P-loop containing nucleoside triphosphate hydrolases"/>
    <property type="match status" value="1"/>
</dbReference>
<dbReference type="Pfam" id="PF00400">
    <property type="entry name" value="WD40"/>
    <property type="match status" value="14"/>
</dbReference>
<evidence type="ECO:0000313" key="6">
    <source>
        <dbReference type="EMBL" id="KAK7034967.1"/>
    </source>
</evidence>
<dbReference type="PANTHER" id="PTHR22847">
    <property type="entry name" value="WD40 REPEAT PROTEIN"/>
    <property type="match status" value="1"/>
</dbReference>
<feature type="repeat" description="WD" evidence="3">
    <location>
        <begin position="1428"/>
        <end position="1469"/>
    </location>
</feature>
<dbReference type="SUPFAM" id="SSF50978">
    <property type="entry name" value="WD40 repeat-like"/>
    <property type="match status" value="2"/>
</dbReference>
<dbReference type="PROSITE" id="PS50082">
    <property type="entry name" value="WD_REPEATS_2"/>
    <property type="match status" value="14"/>
</dbReference>
<dbReference type="SMART" id="SM00320">
    <property type="entry name" value="WD40"/>
    <property type="match status" value="14"/>
</dbReference>
<evidence type="ECO:0000256" key="3">
    <source>
        <dbReference type="PROSITE-ProRule" id="PRU00221"/>
    </source>
</evidence>
<dbReference type="PROSITE" id="PS50837">
    <property type="entry name" value="NACHT"/>
    <property type="match status" value="1"/>
</dbReference>
<feature type="repeat" description="WD" evidence="3">
    <location>
        <begin position="1078"/>
        <end position="1119"/>
    </location>
</feature>
<dbReference type="InterPro" id="IPR007111">
    <property type="entry name" value="NACHT_NTPase"/>
</dbReference>
<feature type="repeat" description="WD" evidence="3">
    <location>
        <begin position="949"/>
        <end position="990"/>
    </location>
</feature>
<dbReference type="PANTHER" id="PTHR22847:SF637">
    <property type="entry name" value="WD REPEAT DOMAIN 5B"/>
    <property type="match status" value="1"/>
</dbReference>
<dbReference type="CDD" id="cd00200">
    <property type="entry name" value="WD40"/>
    <property type="match status" value="2"/>
</dbReference>
<dbReference type="InterPro" id="IPR027417">
    <property type="entry name" value="P-loop_NTPase"/>
</dbReference>
<feature type="repeat" description="WD" evidence="3">
    <location>
        <begin position="1342"/>
        <end position="1383"/>
    </location>
</feature>
<feature type="repeat" description="WD" evidence="3">
    <location>
        <begin position="1385"/>
        <end position="1426"/>
    </location>
</feature>
<dbReference type="PROSITE" id="PS50004">
    <property type="entry name" value="C2"/>
    <property type="match status" value="1"/>
</dbReference>
<dbReference type="SUPFAM" id="SSF49562">
    <property type="entry name" value="C2 domain (Calcium/lipid-binding domain, CaLB)"/>
    <property type="match status" value="1"/>
</dbReference>
<dbReference type="InterPro" id="IPR035892">
    <property type="entry name" value="C2_domain_sf"/>
</dbReference>
<evidence type="ECO:0000256" key="2">
    <source>
        <dbReference type="ARBA" id="ARBA00022737"/>
    </source>
</evidence>
<keyword evidence="7" id="KW-1185">Reference proteome</keyword>
<feature type="repeat" description="WD" evidence="3">
    <location>
        <begin position="1299"/>
        <end position="1340"/>
    </location>
</feature>
<feature type="domain" description="NACHT" evidence="5">
    <location>
        <begin position="372"/>
        <end position="521"/>
    </location>
</feature>
<keyword evidence="2" id="KW-0677">Repeat</keyword>
<dbReference type="InterPro" id="IPR001680">
    <property type="entry name" value="WD40_rpt"/>
</dbReference>
<dbReference type="PROSITE" id="PS50294">
    <property type="entry name" value="WD_REPEATS_REGION"/>
    <property type="match status" value="14"/>
</dbReference>
<reference evidence="6 7" key="1">
    <citation type="journal article" date="2024" name="J Genomics">
        <title>Draft genome sequencing and assembly of Favolaschia claudopus CIRM-BRFM 2984 isolated from oak limbs.</title>
        <authorList>
            <person name="Navarro D."/>
            <person name="Drula E."/>
            <person name="Chaduli D."/>
            <person name="Cazenave R."/>
            <person name="Ahrendt S."/>
            <person name="Wang J."/>
            <person name="Lipzen A."/>
            <person name="Daum C."/>
            <person name="Barry K."/>
            <person name="Grigoriev I.V."/>
            <person name="Favel A."/>
            <person name="Rosso M.N."/>
            <person name="Martin F."/>
        </authorList>
    </citation>
    <scope>NUCLEOTIDE SEQUENCE [LARGE SCALE GENOMIC DNA]</scope>
    <source>
        <strain evidence="6 7">CIRM-BRFM 2984</strain>
    </source>
</reference>
<dbReference type="Gene3D" id="2.60.40.150">
    <property type="entry name" value="C2 domain"/>
    <property type="match status" value="1"/>
</dbReference>
<evidence type="ECO:0000259" key="4">
    <source>
        <dbReference type="PROSITE" id="PS50004"/>
    </source>
</evidence>
<dbReference type="InterPro" id="IPR019775">
    <property type="entry name" value="WD40_repeat_CS"/>
</dbReference>
<proteinExistence type="predicted"/>
<dbReference type="InterPro" id="IPR000008">
    <property type="entry name" value="C2_dom"/>
</dbReference>
<sequence length="1574" mass="170977">MAETYTLLIQEIKGVTKIPGGLHGAPKVYVNVDLNGSYVCKTPDGEGTLCPRWNFTRNISAESPSANLALIVQHHGLFGDTLIGRCDTTIRELLEQTAALSLGIVRDGSVSGHIVLRLSRFSKQELHGSASHATHQLRADVEKIASTVDSRFTGVANATATAEVMADDFQPLLSKLLSQLEPIVDLGDEIAKIHPYINIAWKVLTSVYKVMEKQRNTDQEITKLVLAMVDLYSSVGDIDFLREKISSLERVVLEIAAQTVECSLFIREYTGHGFSGRLLRNTFSGTEKKIGDLSDVLVKLKDSFDRGAVIQSIFISAKISDQVQGLMESDLLKKLSPAQYDAALRDECLEGTRREILTEIVEWLSSGADARNIMWLYGVAGSGKSTIANTVSHYFRNLHRLGAFVFFDRDNPSNSHVRGVVHHIAHRIAESDIHVRKALCDALSADATLVDADYRTQFQKLLLDPLAAANPYICGPIVIIVDALDECLDSASRKALLSLTAGDMAKLPAAFRILITSRPDSDIVHALQLKSHVTPRQLDITTDDTKQDVLSYLRHCMQDLREEWTITEAGWPGEQNIQLLATYAEGLFIWAAAAYRFLRAFDPRNRLKQLLKTGEAIHNDLDQLYRVTLEHAGDWTDANFSSAALSVLALVVLSREALTDETMGLILGFEQEELKVAEVLQSLACVLQWGSGTPVCTLHASFSDYLMDPKRSGTEQWFIDINLQSQFLSIRCFRVLSSKLQFNICNIETSHLLNSDVSDLAGRVRQHIPDGLKYVACYWAHHLRAAASSPALLDGLTKFALHHFLYWLEVLSLLGHVNGAHEALETAQRYVQGKDDRLAAFLDDGTKFIAGFAVPIAQSMPHLYLSALPMAPQRSLIRQRYGGNSRHTMHYEAPFAGSWSSLLKALPGQGGIVTSVAFSHDSARIVSGSGDCTVRIWDAQTGAVDVGPLEGHTQPINSVAFSHDSSRVVSGSEDCTIRIWNSQNGAITAGPFEGHRDRISAVAFSHDSTRVVSGSGDCTVRIWDAQTGATVAGPFEGHSDWISSVAFSHDSTHIVSGSGDCTVRIWDTQTGAVVVGKVEAHGNWISSVAFSHDSTRVVSGSGDCTVRVWDAQTGAAVAGPFEGHSDCVYSVAFSHDSTRLVSGSGDCTVRLWDAQTGVALAEPLEGHSKPITSVAFSHDSSRVVSGSEDCTVRIWDSHTGLSRTGSIRSASPPNGRSDCIFTVAFSHDSTRIASGSGDCTVRIWDAQTGAAVAGPFKGHNGRVNSVAFSPDSTRLVSGSRDCTVRIWDAKTGAVQAGPFGGHTDWISSVAFSHDSTRVVSGSGDCTVRIRDAQTGAVVTGPFEGHSDAITSVAFSHDSTHVVSGSYDSTVRIWDAQTGTLVAGPFGGHSEWVSSVAFSHDSTRVVSGSGDCTVRIWDAHTGAVVSGPFEGHRVAISSVAFSHDSTQVVSGADDCTLRIWDSQTGVTVAGPFEGHNNYITSVAFSHDSTRVVSGSSDCTVRILLPNITWGPHPRFLDGWIRNSASDMILWVPPWLRDQTCLPWNSCVIGSRVCHLDWSQFVHGSEWMKCFTPPNW</sequence>
<dbReference type="InterPro" id="IPR036322">
    <property type="entry name" value="WD40_repeat_dom_sf"/>
</dbReference>
<dbReference type="InterPro" id="IPR020472">
    <property type="entry name" value="WD40_PAC1"/>
</dbReference>